<dbReference type="InterPro" id="IPR034139">
    <property type="entry name" value="TOPRIM_OLD"/>
</dbReference>
<dbReference type="Pfam" id="PF13304">
    <property type="entry name" value="AAA_21"/>
    <property type="match status" value="1"/>
</dbReference>
<gene>
    <name evidence="3" type="ORF">ACFPFM_17500</name>
</gene>
<keyword evidence="3" id="KW-0255">Endonuclease</keyword>
<evidence type="ECO:0000259" key="1">
    <source>
        <dbReference type="Pfam" id="PF13304"/>
    </source>
</evidence>
<evidence type="ECO:0000313" key="3">
    <source>
        <dbReference type="EMBL" id="MFC5055546.1"/>
    </source>
</evidence>
<dbReference type="SUPFAM" id="SSF52540">
    <property type="entry name" value="P-loop containing nucleoside triphosphate hydrolases"/>
    <property type="match status" value="1"/>
</dbReference>
<dbReference type="InterPro" id="IPR003959">
    <property type="entry name" value="ATPase_AAA_core"/>
</dbReference>
<protein>
    <submittedName>
        <fullName evidence="3">ATP-dependent endonuclease</fullName>
    </submittedName>
</protein>
<dbReference type="PANTHER" id="PTHR43581:SF4">
    <property type="entry name" value="ATP_GTP PHOSPHATASE"/>
    <property type="match status" value="1"/>
</dbReference>
<dbReference type="InterPro" id="IPR051396">
    <property type="entry name" value="Bact_Antivir_Def_Nuclease"/>
</dbReference>
<evidence type="ECO:0000313" key="4">
    <source>
        <dbReference type="Proteomes" id="UP001595833"/>
    </source>
</evidence>
<comment type="caution">
    <text evidence="3">The sequence shown here is derived from an EMBL/GenBank/DDBJ whole genome shotgun (WGS) entry which is preliminary data.</text>
</comment>
<organism evidence="3 4">
    <name type="scientific">Saccharothrix xinjiangensis</name>
    <dbReference type="NCBI Taxonomy" id="204798"/>
    <lineage>
        <taxon>Bacteria</taxon>
        <taxon>Bacillati</taxon>
        <taxon>Actinomycetota</taxon>
        <taxon>Actinomycetes</taxon>
        <taxon>Pseudonocardiales</taxon>
        <taxon>Pseudonocardiaceae</taxon>
        <taxon>Saccharothrix</taxon>
    </lineage>
</organism>
<keyword evidence="4" id="KW-1185">Reference proteome</keyword>
<keyword evidence="3" id="KW-0378">Hydrolase</keyword>
<sequence length="574" mass="61902">MRICRFSVKNFRNLANVELELCPGTVIVGENRAGKSNLLHALRLILDGRMSFADRQLTAEDFWDGLSTGEPDWDPMAEGHVIEASIDLVDFLHDAGLTAALGGALVAEDPPRARLTYRFGPIDTGTADGKPRYRGAVYGGTTDQKISSEMLASLHLVFMHALRDVEADIRNWRKSPLRGLLVAAAAAAAEGGDLTEVKAAMKEANDKLNGLDVIKQLGTNIGGRLEEMVGSAQAVETKLAAAPDEPARLIRAMRLFVDGEANRPLGSASLGTLNVIYLALQELGLDARMINEPDIAHVVMAIEEPEAHLHPHLQRLVFRRLLAARDSAYTALVTTQSPHIASVTDPRCLVVLHNAEGTTTASQARDADLTQAEWDDIARYLDATRAEIVFARKVLLVEGYAEEVLMPRLAQSMGIDLDKEGISVCAVHGTHFSSYVRFCDALGLPWAVVTDGDVDSKGNSAGAARATELLSLLKLGGTPAEHGIFVGDTTLEYDLITSRPKENIVPSFKALKELCAAPSAADVDSWGAAAPDLAEFKRILKNAGGKGRYAQRLAQLDIAPSSHVEGALRYLVER</sequence>
<dbReference type="EMBL" id="JBHSJB010000015">
    <property type="protein sequence ID" value="MFC5055546.1"/>
    <property type="molecule type" value="Genomic_DNA"/>
</dbReference>
<dbReference type="GO" id="GO:0004519">
    <property type="term" value="F:endonuclease activity"/>
    <property type="evidence" value="ECO:0007669"/>
    <property type="project" value="UniProtKB-KW"/>
</dbReference>
<dbReference type="RefSeq" id="WP_380646761.1">
    <property type="nucleotide sequence ID" value="NZ_JBHSJB010000015.1"/>
</dbReference>
<dbReference type="CDD" id="cd01026">
    <property type="entry name" value="TOPRIM_OLD"/>
    <property type="match status" value="1"/>
</dbReference>
<feature type="domain" description="ATPase AAA-type core" evidence="1">
    <location>
        <begin position="25"/>
        <end position="340"/>
    </location>
</feature>
<dbReference type="Proteomes" id="UP001595833">
    <property type="component" value="Unassembled WGS sequence"/>
</dbReference>
<reference evidence="4" key="1">
    <citation type="journal article" date="2019" name="Int. J. Syst. Evol. Microbiol.">
        <title>The Global Catalogue of Microorganisms (GCM) 10K type strain sequencing project: providing services to taxonomists for standard genome sequencing and annotation.</title>
        <authorList>
            <consortium name="The Broad Institute Genomics Platform"/>
            <consortium name="The Broad Institute Genome Sequencing Center for Infectious Disease"/>
            <person name="Wu L."/>
            <person name="Ma J."/>
        </authorList>
    </citation>
    <scope>NUCLEOTIDE SEQUENCE [LARGE SCALE GENOMIC DNA]</scope>
    <source>
        <strain evidence="4">KCTC 12848</strain>
    </source>
</reference>
<accession>A0ABV9XZ28</accession>
<name>A0ABV9XZ28_9PSEU</name>
<evidence type="ECO:0000259" key="2">
    <source>
        <dbReference type="Pfam" id="PF20469"/>
    </source>
</evidence>
<dbReference type="Pfam" id="PF20469">
    <property type="entry name" value="OLD-like_TOPRIM"/>
    <property type="match status" value="1"/>
</dbReference>
<dbReference type="PANTHER" id="PTHR43581">
    <property type="entry name" value="ATP/GTP PHOSPHATASE"/>
    <property type="match status" value="1"/>
</dbReference>
<proteinExistence type="predicted"/>
<dbReference type="InterPro" id="IPR027417">
    <property type="entry name" value="P-loop_NTPase"/>
</dbReference>
<dbReference type="Gene3D" id="3.40.50.300">
    <property type="entry name" value="P-loop containing nucleotide triphosphate hydrolases"/>
    <property type="match status" value="2"/>
</dbReference>
<feature type="domain" description="OLD protein-like TOPRIM" evidence="2">
    <location>
        <begin position="390"/>
        <end position="453"/>
    </location>
</feature>
<keyword evidence="3" id="KW-0540">Nuclease</keyword>